<dbReference type="PANTHER" id="PTHR31301:SF130">
    <property type="entry name" value="LOB DOMAIN-CONTAINING PROTEIN 27-LIKE"/>
    <property type="match status" value="1"/>
</dbReference>
<protein>
    <recommendedName>
        <fullName evidence="2">LOB domain-containing protein</fullName>
    </recommendedName>
</protein>
<dbReference type="Pfam" id="PF03195">
    <property type="entry name" value="LOB"/>
    <property type="match status" value="4"/>
</dbReference>
<sequence>MNDAGARGTCAACKYQRKRCQENCPLAPFFPSNKFEDFKNVSRLYKVSTIIEMLNSVADNEKKAKMVETLILEAKIRFENPVYGSIAIQNKLMLQIEETMKEIDLVKKTTDYFKELHAKGKCAAFKYQRKRCQENCPLAPFFPSNKFEDFKNVSRLYKVSTIIEMLNSVADNEKKAKMVETLILEAKIRSENPVYGSIAIQNKLKLQIEETMKEIDLVKKTTDYFKELRARGKCAACKYQRKRCQENCPLAPFFPSNKFEDFKNVSRLYKVSTIIEMLNSVADTEKKEKMVETLILEAKIRSENPVYGSIAIQNKLKLQIEETMKEIDLVKKTTDYFKELRARGKCAACKYQRKRCQENCPLAPFFPSNKFEDFKNVSRLYKVSTIIEMLNSVANNEKKEKMVETLILEAKIRSENPLYGSIAIQNKLKLQIEETMKEIDLVKKTTDYFKELRKRAF</sequence>
<dbReference type="PANTHER" id="PTHR31301">
    <property type="entry name" value="LOB DOMAIN-CONTAINING PROTEIN 4-RELATED"/>
    <property type="match status" value="1"/>
</dbReference>
<dbReference type="EnsemblPlants" id="Solyc09g014637.1.1">
    <property type="protein sequence ID" value="Solyc09g014637.1.1"/>
    <property type="gene ID" value="Solyc09g014637.1"/>
</dbReference>
<reference evidence="3" key="1">
    <citation type="journal article" date="2012" name="Nature">
        <title>The tomato genome sequence provides insights into fleshy fruit evolution.</title>
        <authorList>
            <consortium name="Tomato Genome Consortium"/>
        </authorList>
    </citation>
    <scope>NUCLEOTIDE SEQUENCE [LARGE SCALE GENOMIC DNA]</scope>
    <source>
        <strain evidence="3">cv. Heinz 1706</strain>
    </source>
</reference>
<comment type="similarity">
    <text evidence="1">Belongs to the LOB domain-containing protein family.</text>
</comment>
<dbReference type="GO" id="GO:0001216">
    <property type="term" value="F:DNA-binding transcription activator activity"/>
    <property type="evidence" value="ECO:0000318"/>
    <property type="project" value="GO_Central"/>
</dbReference>
<feature type="domain" description="LOB" evidence="2">
    <location>
        <begin position="232"/>
        <end position="334"/>
    </location>
</feature>
<evidence type="ECO:0000256" key="1">
    <source>
        <dbReference type="ARBA" id="ARBA00005474"/>
    </source>
</evidence>
<dbReference type="Gramene" id="Solyc09g014637.1.1">
    <property type="protein sequence ID" value="Solyc09g014637.1.1"/>
    <property type="gene ID" value="Solyc09g014637.1"/>
</dbReference>
<evidence type="ECO:0000259" key="2">
    <source>
        <dbReference type="PROSITE" id="PS50891"/>
    </source>
</evidence>
<dbReference type="PROSITE" id="PS50891">
    <property type="entry name" value="LOB"/>
    <property type="match status" value="4"/>
</dbReference>
<evidence type="ECO:0000313" key="4">
    <source>
        <dbReference type="Proteomes" id="UP000004994"/>
    </source>
</evidence>
<name>A0A3Q7HYK9_SOLLC</name>
<dbReference type="AlphaFoldDB" id="A0A3Q7HYK9"/>
<feature type="domain" description="LOB" evidence="2">
    <location>
        <begin position="8"/>
        <end position="110"/>
    </location>
</feature>
<proteinExistence type="inferred from homology"/>
<dbReference type="InParanoid" id="A0A3Q7HYK9"/>
<organism evidence="3">
    <name type="scientific">Solanum lycopersicum</name>
    <name type="common">Tomato</name>
    <name type="synonym">Lycopersicon esculentum</name>
    <dbReference type="NCBI Taxonomy" id="4081"/>
    <lineage>
        <taxon>Eukaryota</taxon>
        <taxon>Viridiplantae</taxon>
        <taxon>Streptophyta</taxon>
        <taxon>Embryophyta</taxon>
        <taxon>Tracheophyta</taxon>
        <taxon>Spermatophyta</taxon>
        <taxon>Magnoliopsida</taxon>
        <taxon>eudicotyledons</taxon>
        <taxon>Gunneridae</taxon>
        <taxon>Pentapetalae</taxon>
        <taxon>asterids</taxon>
        <taxon>lamiids</taxon>
        <taxon>Solanales</taxon>
        <taxon>Solanaceae</taxon>
        <taxon>Solanoideae</taxon>
        <taxon>Solaneae</taxon>
        <taxon>Solanum</taxon>
        <taxon>Solanum subgen. Lycopersicon</taxon>
    </lineage>
</organism>
<dbReference type="Proteomes" id="UP000004994">
    <property type="component" value="Chromosome 9"/>
</dbReference>
<accession>A0A3Q7HYK9</accession>
<dbReference type="GO" id="GO:0005634">
    <property type="term" value="C:nucleus"/>
    <property type="evidence" value="ECO:0000318"/>
    <property type="project" value="GO_Central"/>
</dbReference>
<evidence type="ECO:0000313" key="3">
    <source>
        <dbReference type="EnsemblPlants" id="Solyc09g014637.1.1"/>
    </source>
</evidence>
<dbReference type="GO" id="GO:0006355">
    <property type="term" value="P:regulation of DNA-templated transcription"/>
    <property type="evidence" value="ECO:0000318"/>
    <property type="project" value="GO_Central"/>
</dbReference>
<dbReference type="OMA" id="RYAPECP"/>
<dbReference type="InterPro" id="IPR004883">
    <property type="entry name" value="LOB"/>
</dbReference>
<keyword evidence="4" id="KW-1185">Reference proteome</keyword>
<feature type="domain" description="LOB" evidence="2">
    <location>
        <begin position="344"/>
        <end position="446"/>
    </location>
</feature>
<reference evidence="3" key="2">
    <citation type="submission" date="2019-01" db="UniProtKB">
        <authorList>
            <consortium name="EnsemblPlants"/>
        </authorList>
    </citation>
    <scope>IDENTIFICATION</scope>
    <source>
        <strain evidence="3">cv. Heinz 1706</strain>
    </source>
</reference>
<feature type="domain" description="LOB" evidence="2">
    <location>
        <begin position="120"/>
        <end position="222"/>
    </location>
</feature>